<dbReference type="PANTHER" id="PTHR34948:SF2">
    <property type="entry name" value="TRIPHOSPHATE TUNNEL METALLOENZYME 3"/>
    <property type="match status" value="1"/>
</dbReference>
<dbReference type="EMBL" id="ATMH01007816">
    <property type="protein sequence ID" value="EPY23215.1"/>
    <property type="molecule type" value="Genomic_DNA"/>
</dbReference>
<keyword evidence="4" id="KW-1185">Reference proteome</keyword>
<gene>
    <name evidence="3" type="ORF">STCU_07816</name>
</gene>
<organism evidence="3 4">
    <name type="scientific">Strigomonas culicis</name>
    <dbReference type="NCBI Taxonomy" id="28005"/>
    <lineage>
        <taxon>Eukaryota</taxon>
        <taxon>Discoba</taxon>
        <taxon>Euglenozoa</taxon>
        <taxon>Kinetoplastea</taxon>
        <taxon>Metakinetoplastina</taxon>
        <taxon>Trypanosomatida</taxon>
        <taxon>Trypanosomatidae</taxon>
        <taxon>Strigomonadinae</taxon>
        <taxon>Strigomonas</taxon>
    </lineage>
</organism>
<feature type="region of interest" description="Disordered" evidence="1">
    <location>
        <begin position="596"/>
        <end position="622"/>
    </location>
</feature>
<evidence type="ECO:0000313" key="4">
    <source>
        <dbReference type="Proteomes" id="UP000015354"/>
    </source>
</evidence>
<feature type="region of interest" description="Disordered" evidence="1">
    <location>
        <begin position="281"/>
        <end position="306"/>
    </location>
</feature>
<keyword evidence="2" id="KW-0812">Transmembrane</keyword>
<keyword evidence="2" id="KW-0472">Membrane</keyword>
<sequence>MFSSRSVIFFFIYRCTYFSVLTVLVDYLPTYFLVSIHTKQKKKHSTTVERMPLEIKMVLNDVSDYTKLVGTLEHLFLSEQSYCDYFFDFACNALSEQKSVLRLRVPCVKPDSVSSPLVPQQSGLVAAAEPVAADAPAMDPAYMAFLRSLSAPPAPGSSRGVGGAAAGGGGGPAPELLPGACGKLVFKQKNTIDRGEQMSFLLEEKELPAAVVQQLLAGVTPVFEVLEAYADAQRAGGNADCKVLQLLDSLREVARQYVQDPRSPASAAADADSENYTQLRYASGGLSPSDGTSGSRPTDGARSRSVEEMCRELGRIGSYMTTRKMYHFIRLAEDERARLTPAELQVRESLRLQVDRTLFPFGEGYELEVPRIDLPLDDIMLELRAFLQSCGIRYYPGAEGKFAQYMRMKRNADAETHDVQDVKMRITNIYGYQEVRNNLERIVAERRKASESGRLRANADASFPADAAEDTETYFTEELHENFFFDSPTGELRSRRCFLRLRHYEQSKRYTLVLKENQTVVDGQQENRSCKTELSEVSAQQLRDDPTHFLQTQWQHNAVTQALWSFFNLRALIQLPAHFRTYRITVPWWSAQSQRPTVQRHGGPALQRHAAPGPDSADGVSPAHFLSQQQHSAVPLVPPLSIHLDRTQYELPPTARQPFSLPTATQQSVHVDHETGNRIVELYEMEITNIVPQTSPLAVLKELSAVLESLGVECSKGIQSKLEQYFSLL</sequence>
<evidence type="ECO:0000256" key="2">
    <source>
        <dbReference type="SAM" id="Phobius"/>
    </source>
</evidence>
<comment type="caution">
    <text evidence="3">The sequence shown here is derived from an EMBL/GenBank/DDBJ whole genome shotgun (WGS) entry which is preliminary data.</text>
</comment>
<keyword evidence="2" id="KW-1133">Transmembrane helix</keyword>
<dbReference type="Gene3D" id="2.40.320.10">
    <property type="entry name" value="Hypothetical Protein Pfu-838710-001"/>
    <property type="match status" value="3"/>
</dbReference>
<evidence type="ECO:0000256" key="1">
    <source>
        <dbReference type="SAM" id="MobiDB-lite"/>
    </source>
</evidence>
<evidence type="ECO:0000313" key="3">
    <source>
        <dbReference type="EMBL" id="EPY23215.1"/>
    </source>
</evidence>
<feature type="transmembrane region" description="Helical" evidence="2">
    <location>
        <begin position="7"/>
        <end position="34"/>
    </location>
</feature>
<evidence type="ECO:0008006" key="5">
    <source>
        <dbReference type="Google" id="ProtNLM"/>
    </source>
</evidence>
<accession>S9VJ36</accession>
<dbReference type="Proteomes" id="UP000015354">
    <property type="component" value="Unassembled WGS sequence"/>
</dbReference>
<dbReference type="InterPro" id="IPR033469">
    <property type="entry name" value="CYTH-like_dom_sf"/>
</dbReference>
<reference evidence="3 4" key="1">
    <citation type="journal article" date="2013" name="PLoS ONE">
        <title>Predicting the Proteins of Angomonas deanei, Strigomonas culicis and Their Respective Endosymbionts Reveals New Aspects of the Trypanosomatidae Family.</title>
        <authorList>
            <person name="Motta M.C."/>
            <person name="Martins A.C."/>
            <person name="de Souza S.S."/>
            <person name="Catta-Preta C.M."/>
            <person name="Silva R."/>
            <person name="Klein C.C."/>
            <person name="de Almeida L.G."/>
            <person name="de Lima Cunha O."/>
            <person name="Ciapina L.P."/>
            <person name="Brocchi M."/>
            <person name="Colabardini A.C."/>
            <person name="de Araujo Lima B."/>
            <person name="Machado C.R."/>
            <person name="de Almeida Soares C.M."/>
            <person name="Probst C.M."/>
            <person name="de Menezes C.B."/>
            <person name="Thompson C.E."/>
            <person name="Bartholomeu D.C."/>
            <person name="Gradia D.F."/>
            <person name="Pavoni D.P."/>
            <person name="Grisard E.C."/>
            <person name="Fantinatti-Garboggini F."/>
            <person name="Marchini F.K."/>
            <person name="Rodrigues-Luiz G.F."/>
            <person name="Wagner G."/>
            <person name="Goldman G.H."/>
            <person name="Fietto J.L."/>
            <person name="Elias M.C."/>
            <person name="Goldman M.H."/>
            <person name="Sagot M.F."/>
            <person name="Pereira M."/>
            <person name="Stoco P.H."/>
            <person name="de Mendonca-Neto R.P."/>
            <person name="Teixeira S.M."/>
            <person name="Maciel T.E."/>
            <person name="de Oliveira Mendes T.A."/>
            <person name="Urmenyi T.P."/>
            <person name="de Souza W."/>
            <person name="Schenkman S."/>
            <person name="de Vasconcelos A.T."/>
        </authorList>
    </citation>
    <scope>NUCLEOTIDE SEQUENCE [LARGE SCALE GENOMIC DNA]</scope>
</reference>
<dbReference type="SUPFAM" id="SSF55154">
    <property type="entry name" value="CYTH-like phosphatases"/>
    <property type="match status" value="1"/>
</dbReference>
<dbReference type="PANTHER" id="PTHR34948">
    <property type="entry name" value="OS08G0299200 PROTEIN"/>
    <property type="match status" value="1"/>
</dbReference>
<proteinExistence type="predicted"/>
<name>S9VJ36_9TRYP</name>
<dbReference type="AlphaFoldDB" id="S9VJ36"/>
<dbReference type="OrthoDB" id="2160189at2759"/>
<protein>
    <recommendedName>
        <fullName evidence="5">CYTH domain-containing protein</fullName>
    </recommendedName>
</protein>